<dbReference type="RefSeq" id="XP_024347988.1">
    <property type="nucleotide sequence ID" value="XM_024497619.1"/>
</dbReference>
<dbReference type="GeneID" id="36344085"/>
<evidence type="ECO:0000313" key="1">
    <source>
        <dbReference type="EMBL" id="EUB56792.1"/>
    </source>
</evidence>
<sequence>MEGEAIAPLEVGFERFDREGKLELSKFISGFDTSHSVFVLFNLIYLPLLAKRLARTCLDSSRAWHLKKRELSDKAGIEGSRISSQGKISKSPIVQCLLLFNYKYVPWPIGNFMVYCFGEQNFSSILIQVRVLGTRIEITMQGALVSGMEVYRYELPVKFKCLAAFFLDKKQAILNIPTHFLEAKVIFFFKMKRLFPIKLASGMLEPQKHNLLKNAILYRGSKSKKFIKDEKWFTCRNTTPTFTRANYSSEPLCTFFLSLVSKQPQRQNKCKF</sequence>
<name>W6UF67_ECHGR</name>
<keyword evidence="2" id="KW-1185">Reference proteome</keyword>
<gene>
    <name evidence="1" type="ORF">EGR_08370</name>
</gene>
<dbReference type="EMBL" id="APAU02000104">
    <property type="protein sequence ID" value="EUB56792.1"/>
    <property type="molecule type" value="Genomic_DNA"/>
</dbReference>
<comment type="caution">
    <text evidence="1">The sequence shown here is derived from an EMBL/GenBank/DDBJ whole genome shotgun (WGS) entry which is preliminary data.</text>
</comment>
<evidence type="ECO:0000313" key="2">
    <source>
        <dbReference type="Proteomes" id="UP000019149"/>
    </source>
</evidence>
<dbReference type="CTD" id="36344085"/>
<proteinExistence type="predicted"/>
<dbReference type="KEGG" id="egl:EGR_08370"/>
<dbReference type="AlphaFoldDB" id="W6UF67"/>
<dbReference type="Proteomes" id="UP000019149">
    <property type="component" value="Unassembled WGS sequence"/>
</dbReference>
<organism evidence="1 2">
    <name type="scientific">Echinococcus granulosus</name>
    <name type="common">Hydatid tapeworm</name>
    <dbReference type="NCBI Taxonomy" id="6210"/>
    <lineage>
        <taxon>Eukaryota</taxon>
        <taxon>Metazoa</taxon>
        <taxon>Spiralia</taxon>
        <taxon>Lophotrochozoa</taxon>
        <taxon>Platyhelminthes</taxon>
        <taxon>Cestoda</taxon>
        <taxon>Eucestoda</taxon>
        <taxon>Cyclophyllidea</taxon>
        <taxon>Taeniidae</taxon>
        <taxon>Echinococcus</taxon>
        <taxon>Echinococcus granulosus group</taxon>
    </lineage>
</organism>
<reference evidence="1 2" key="1">
    <citation type="journal article" date="2013" name="Nat. Genet.">
        <title>The genome of the hydatid tapeworm Echinococcus granulosus.</title>
        <authorList>
            <person name="Zheng H."/>
            <person name="Zhang W."/>
            <person name="Zhang L."/>
            <person name="Zhang Z."/>
            <person name="Li J."/>
            <person name="Lu G."/>
            <person name="Zhu Y."/>
            <person name="Wang Y."/>
            <person name="Huang Y."/>
            <person name="Liu J."/>
            <person name="Kang H."/>
            <person name="Chen J."/>
            <person name="Wang L."/>
            <person name="Chen A."/>
            <person name="Yu S."/>
            <person name="Gao Z."/>
            <person name="Jin L."/>
            <person name="Gu W."/>
            <person name="Wang Z."/>
            <person name="Zhao L."/>
            <person name="Shi B."/>
            <person name="Wen H."/>
            <person name="Lin R."/>
            <person name="Jones M.K."/>
            <person name="Brejova B."/>
            <person name="Vinar T."/>
            <person name="Zhao G."/>
            <person name="McManus D.P."/>
            <person name="Chen Z."/>
            <person name="Zhou Y."/>
            <person name="Wang S."/>
        </authorList>
    </citation>
    <scope>NUCLEOTIDE SEQUENCE [LARGE SCALE GENOMIC DNA]</scope>
</reference>
<protein>
    <submittedName>
        <fullName evidence="1">Uncharacterized protein</fullName>
    </submittedName>
</protein>
<accession>W6UF67</accession>